<evidence type="ECO:0000313" key="2">
    <source>
        <dbReference type="Proteomes" id="UP000225740"/>
    </source>
</evidence>
<dbReference type="EMBL" id="NIZW01000007">
    <property type="protein sequence ID" value="PHQ35351.1"/>
    <property type="molecule type" value="Genomic_DNA"/>
</dbReference>
<reference evidence="1 2" key="1">
    <citation type="submission" date="2017-06" db="EMBL/GenBank/DDBJ databases">
        <title>Description of Rhodopirellula bahusiensis sp. nov.</title>
        <authorList>
            <person name="Kizina J."/>
            <person name="Harder J."/>
        </authorList>
    </citation>
    <scope>NUCLEOTIDE SEQUENCE [LARGE SCALE GENOMIC DNA]</scope>
    <source>
        <strain evidence="1 2">SWK21</strain>
    </source>
</reference>
<evidence type="ECO:0000313" key="1">
    <source>
        <dbReference type="EMBL" id="PHQ35351.1"/>
    </source>
</evidence>
<sequence>MRLFFPILIALCVVGAVETPRVLAEEDANGTGNFAQLQEQVDAARKSGRPVPEPLIREYDQAFSVFITNTAPAARYSTGWPGGNQGPVLFAKLIKEFRQRSSKLTELEVLLRRMDSESDPQKRELLNPQMRGLCRAVGDLTLAKVSGLSQRESDALKSGFREGESVEGLLRCVAYTHLAIAKHQSRNSKSIEALEAVLLEVERNLGSESRLASDPSKIMSQLIMLGRGCLVQTVLMEQEMNQRSRLEEMVAGRMNLRRWLIASQCFDICDARVRIAVERDQPKAVWETLTQQRSVANNARAEYSVRMKGSPGNLLRECDWSRREIRHTQEAKDKTGFTVSTYAVNQEKIGRGHIRTAIEILDATNDQPVVQKLSPLVNDLPE</sequence>
<accession>A0A2G1W8L7</accession>
<gene>
    <name evidence="1" type="ORF">CEE69_10035</name>
</gene>
<proteinExistence type="predicted"/>
<organism evidence="1 2">
    <name type="scientific">Rhodopirellula bahusiensis</name>
    <dbReference type="NCBI Taxonomy" id="2014065"/>
    <lineage>
        <taxon>Bacteria</taxon>
        <taxon>Pseudomonadati</taxon>
        <taxon>Planctomycetota</taxon>
        <taxon>Planctomycetia</taxon>
        <taxon>Pirellulales</taxon>
        <taxon>Pirellulaceae</taxon>
        <taxon>Rhodopirellula</taxon>
    </lineage>
</organism>
<dbReference type="RefSeq" id="WP_099260562.1">
    <property type="nucleotide sequence ID" value="NZ_NIZW01000007.1"/>
</dbReference>
<dbReference type="Proteomes" id="UP000225740">
    <property type="component" value="Unassembled WGS sequence"/>
</dbReference>
<name>A0A2G1W8L7_9BACT</name>
<keyword evidence="2" id="KW-1185">Reference proteome</keyword>
<protein>
    <submittedName>
        <fullName evidence="1">Uncharacterized protein</fullName>
    </submittedName>
</protein>
<dbReference type="AlphaFoldDB" id="A0A2G1W8L7"/>
<comment type="caution">
    <text evidence="1">The sequence shown here is derived from an EMBL/GenBank/DDBJ whole genome shotgun (WGS) entry which is preliminary data.</text>
</comment>
<dbReference type="GeneID" id="90608505"/>